<organism evidence="1 2">
    <name type="scientific">Pyropia yezoensis</name>
    <name type="common">Susabi-nori</name>
    <name type="synonym">Porphyra yezoensis</name>
    <dbReference type="NCBI Taxonomy" id="2788"/>
    <lineage>
        <taxon>Eukaryota</taxon>
        <taxon>Rhodophyta</taxon>
        <taxon>Bangiophyceae</taxon>
        <taxon>Bangiales</taxon>
        <taxon>Bangiaceae</taxon>
        <taxon>Pyropia</taxon>
    </lineage>
</organism>
<proteinExistence type="predicted"/>
<comment type="caution">
    <text evidence="1">The sequence shown here is derived from an EMBL/GenBank/DDBJ whole genome shotgun (WGS) entry which is preliminary data.</text>
</comment>
<gene>
    <name evidence="1" type="ORF">I4F81_004544</name>
</gene>
<name>A0ACC3BVP7_PYRYE</name>
<evidence type="ECO:0000313" key="1">
    <source>
        <dbReference type="EMBL" id="KAK1861968.1"/>
    </source>
</evidence>
<dbReference type="EMBL" id="CM020618">
    <property type="protein sequence ID" value="KAK1861968.1"/>
    <property type="molecule type" value="Genomic_DNA"/>
</dbReference>
<sequence>MSRDVDDPALPCPPPSPFVWTAAATGPALSPQPTRAARRAQQGDCRPCSFPLPSYIAGLPPCLPVCRVRFRLPRWHDVAACPASWVSRPPAAPGRRQLGRPVARYREQEGRGRQKKRGRGGGGGDRVKMAAAHTADDVGLACAVPTSFSFSFCIVPPDVPQPPGARGGRGGDDGLPPAVDLLPPTPSRATHPVATNKRTTRNARHPPPPCSSASLCRPVLLSRASSACYGRPRETTSPGSPPPPPPLQHSCSGVSLHGHEGHQGIPQLLARFERFLCLPSYFLCAPLLCLPPPPPPPSPPLRHPSAELPTATATDSGRARYPRRRPHKAPPPRGRPGSRAVWLAYRHAQRPPAGGHARGTRGPHSFWLDIRDGASNSSMWSAPSIEGSSANRQAANGASVPVRAPWCAGGAGGGAAVRGAGEGEREGRRTREATCGRPQEERVCRGGGGGGGVA</sequence>
<protein>
    <submittedName>
        <fullName evidence="1">Uncharacterized protein</fullName>
    </submittedName>
</protein>
<dbReference type="Proteomes" id="UP000798662">
    <property type="component" value="Chromosome 1"/>
</dbReference>
<reference evidence="1" key="1">
    <citation type="submission" date="2019-11" db="EMBL/GenBank/DDBJ databases">
        <title>Nori genome reveals adaptations in red seaweeds to the harsh intertidal environment.</title>
        <authorList>
            <person name="Wang D."/>
            <person name="Mao Y."/>
        </authorList>
    </citation>
    <scope>NUCLEOTIDE SEQUENCE</scope>
    <source>
        <tissue evidence="1">Gametophyte</tissue>
    </source>
</reference>
<accession>A0ACC3BVP7</accession>
<keyword evidence="2" id="KW-1185">Reference proteome</keyword>
<evidence type="ECO:0000313" key="2">
    <source>
        <dbReference type="Proteomes" id="UP000798662"/>
    </source>
</evidence>